<dbReference type="STRING" id="1685379.AVO45_00160"/>
<name>A0A0X3UBI1_9RHOB</name>
<dbReference type="InterPro" id="IPR051479">
    <property type="entry name" value="PorB-like"/>
</dbReference>
<dbReference type="Pfam" id="PF02775">
    <property type="entry name" value="TPP_enzyme_C"/>
    <property type="match status" value="1"/>
</dbReference>
<dbReference type="InterPro" id="IPR011766">
    <property type="entry name" value="TPP_enzyme_TPP-bd"/>
</dbReference>
<dbReference type="GO" id="GO:0044281">
    <property type="term" value="P:small molecule metabolic process"/>
    <property type="evidence" value="ECO:0007669"/>
    <property type="project" value="UniProtKB-ARBA"/>
</dbReference>
<keyword evidence="1" id="KW-0560">Oxidoreductase</keyword>
<evidence type="ECO:0000259" key="2">
    <source>
        <dbReference type="Pfam" id="PF02775"/>
    </source>
</evidence>
<dbReference type="RefSeq" id="WP_068343138.1">
    <property type="nucleotide sequence ID" value="NZ_LQBQ01000001.1"/>
</dbReference>
<sequence>MEMTKYRDNGQFCSGHVACAGCAEALSMRVILNAVGEDTVGVVAPSCTAVILGGHPMSSAKIPVLHGTLESAAASASGVKRALKAQGRDDTTVLCLAGDGGTYDIGLQALSSAAERNEDILYVCFDNEGYMNTGGQKSSSTPHMATTGSTPLGKATHKKNLIEILAAHRIPYIATASPSHLSDLAAKVEKAKSIRGTKVIIVLIPCLPGWGVADNAAVKTARLAVEAGAFPLLEIEDGVHYSLTVAEKTRPIDAYLAEQKRYRRLSDEDRAALQSEVDDAWSRLLARAGKDLNA</sequence>
<reference evidence="3 4" key="1">
    <citation type="submission" date="2015-12" db="EMBL/GenBank/DDBJ databases">
        <authorList>
            <person name="Shamseldin A."/>
            <person name="Moawad H."/>
            <person name="Abd El-Rahim W.M."/>
            <person name="Sadowsky M.J."/>
        </authorList>
    </citation>
    <scope>NUCLEOTIDE SEQUENCE [LARGE SCALE GENOMIC DNA]</scope>
    <source>
        <strain evidence="3 4">ZGT118</strain>
    </source>
</reference>
<gene>
    <name evidence="3" type="ORF">AVO45_00160</name>
</gene>
<dbReference type="GO" id="GO:0016491">
    <property type="term" value="F:oxidoreductase activity"/>
    <property type="evidence" value="ECO:0007669"/>
    <property type="project" value="UniProtKB-KW"/>
</dbReference>
<evidence type="ECO:0000313" key="4">
    <source>
        <dbReference type="Proteomes" id="UP000053791"/>
    </source>
</evidence>
<dbReference type="PANTHER" id="PTHR42897">
    <property type="entry name" value="PYRUVATE SYNTHASE SUBUNIT PORB"/>
    <property type="match status" value="1"/>
</dbReference>
<dbReference type="SUPFAM" id="SSF52518">
    <property type="entry name" value="Thiamin diphosphate-binding fold (THDP-binding)"/>
    <property type="match status" value="1"/>
</dbReference>
<evidence type="ECO:0000313" key="3">
    <source>
        <dbReference type="EMBL" id="KUJ85453.1"/>
    </source>
</evidence>
<dbReference type="PANTHER" id="PTHR42897:SF1">
    <property type="entry name" value="2-OXOACID OXIDOREDUCTASE (FERREDOXIN)"/>
    <property type="match status" value="1"/>
</dbReference>
<dbReference type="EMBL" id="LQBQ01000001">
    <property type="protein sequence ID" value="KUJ85453.1"/>
    <property type="molecule type" value="Genomic_DNA"/>
</dbReference>
<comment type="caution">
    <text evidence="3">The sequence shown here is derived from an EMBL/GenBank/DDBJ whole genome shotgun (WGS) entry which is preliminary data.</text>
</comment>
<protein>
    <recommendedName>
        <fullName evidence="2">Thiamine pyrophosphate enzyme TPP-binding domain-containing protein</fullName>
    </recommendedName>
</protein>
<dbReference type="Gene3D" id="3.40.50.970">
    <property type="match status" value="2"/>
</dbReference>
<accession>A0A0X3UBI1</accession>
<dbReference type="AlphaFoldDB" id="A0A0X3UBI1"/>
<dbReference type="InterPro" id="IPR029061">
    <property type="entry name" value="THDP-binding"/>
</dbReference>
<keyword evidence="4" id="KW-1185">Reference proteome</keyword>
<organism evidence="3 4">
    <name type="scientific">Ruegeria marisrubri</name>
    <dbReference type="NCBI Taxonomy" id="1685379"/>
    <lineage>
        <taxon>Bacteria</taxon>
        <taxon>Pseudomonadati</taxon>
        <taxon>Pseudomonadota</taxon>
        <taxon>Alphaproteobacteria</taxon>
        <taxon>Rhodobacterales</taxon>
        <taxon>Roseobacteraceae</taxon>
        <taxon>Ruegeria</taxon>
    </lineage>
</organism>
<dbReference type="OrthoDB" id="9794954at2"/>
<proteinExistence type="predicted"/>
<dbReference type="GO" id="GO:0030976">
    <property type="term" value="F:thiamine pyrophosphate binding"/>
    <property type="evidence" value="ECO:0007669"/>
    <property type="project" value="InterPro"/>
</dbReference>
<dbReference type="Proteomes" id="UP000053791">
    <property type="component" value="Unassembled WGS sequence"/>
</dbReference>
<evidence type="ECO:0000256" key="1">
    <source>
        <dbReference type="ARBA" id="ARBA00023002"/>
    </source>
</evidence>
<feature type="domain" description="Thiamine pyrophosphate enzyme TPP-binding" evidence="2">
    <location>
        <begin position="64"/>
        <end position="202"/>
    </location>
</feature>